<dbReference type="AlphaFoldDB" id="A0A1H0ICQ0"/>
<protein>
    <recommendedName>
        <fullName evidence="4">Lipoprotein-attachment site-containing protein</fullName>
    </recommendedName>
</protein>
<feature type="signal peptide" evidence="1">
    <location>
        <begin position="1"/>
        <end position="21"/>
    </location>
</feature>
<organism evidence="2 3">
    <name type="scientific">Aureimonas jatrophae</name>
    <dbReference type="NCBI Taxonomy" id="1166073"/>
    <lineage>
        <taxon>Bacteria</taxon>
        <taxon>Pseudomonadati</taxon>
        <taxon>Pseudomonadota</taxon>
        <taxon>Alphaproteobacteria</taxon>
        <taxon>Hyphomicrobiales</taxon>
        <taxon>Aurantimonadaceae</taxon>
        <taxon>Aureimonas</taxon>
    </lineage>
</organism>
<dbReference type="STRING" id="1166073.SAMN05192530_10571"/>
<dbReference type="EMBL" id="FNIT01000005">
    <property type="protein sequence ID" value="SDO29163.1"/>
    <property type="molecule type" value="Genomic_DNA"/>
</dbReference>
<reference evidence="2 3" key="1">
    <citation type="submission" date="2016-10" db="EMBL/GenBank/DDBJ databases">
        <authorList>
            <person name="de Groot N.N."/>
        </authorList>
    </citation>
    <scope>NUCLEOTIDE SEQUENCE [LARGE SCALE GENOMIC DNA]</scope>
    <source>
        <strain evidence="3">L7-484,KACC 16230,DSM 25025</strain>
    </source>
</reference>
<keyword evidence="1" id="KW-0732">Signal</keyword>
<evidence type="ECO:0000313" key="3">
    <source>
        <dbReference type="Proteomes" id="UP000198793"/>
    </source>
</evidence>
<gene>
    <name evidence="2" type="ORF">SAMN05192530_10571</name>
</gene>
<proteinExistence type="predicted"/>
<evidence type="ECO:0008006" key="4">
    <source>
        <dbReference type="Google" id="ProtNLM"/>
    </source>
</evidence>
<feature type="chain" id="PRO_5011793424" description="Lipoprotein-attachment site-containing protein" evidence="1">
    <location>
        <begin position="22"/>
        <end position="87"/>
    </location>
</feature>
<evidence type="ECO:0000256" key="1">
    <source>
        <dbReference type="SAM" id="SignalP"/>
    </source>
</evidence>
<keyword evidence="3" id="KW-1185">Reference proteome</keyword>
<dbReference type="Proteomes" id="UP000198793">
    <property type="component" value="Unassembled WGS sequence"/>
</dbReference>
<dbReference type="PROSITE" id="PS51257">
    <property type="entry name" value="PROKAR_LIPOPROTEIN"/>
    <property type="match status" value="1"/>
</dbReference>
<accession>A0A1H0ICQ0</accession>
<sequence length="87" mass="9170">MRRLRTLSTPVVILVCVAALAGCGRKTVPVATRADGTPARVVVPAADGTARLPRVAPVTSDLSVLPTEITRNPNAEKKRFPLDGLLN</sequence>
<dbReference type="RefSeq" id="WP_139184002.1">
    <property type="nucleotide sequence ID" value="NZ_FNIT01000005.1"/>
</dbReference>
<name>A0A1H0ICQ0_9HYPH</name>
<dbReference type="OrthoDB" id="7907884at2"/>
<evidence type="ECO:0000313" key="2">
    <source>
        <dbReference type="EMBL" id="SDO29163.1"/>
    </source>
</evidence>